<dbReference type="SUPFAM" id="SSF46955">
    <property type="entry name" value="Putative DNA-binding domain"/>
    <property type="match status" value="1"/>
</dbReference>
<feature type="domain" description="TRNA-binding" evidence="17">
    <location>
        <begin position="38"/>
        <end position="146"/>
    </location>
</feature>
<dbReference type="Gene3D" id="3.30.930.10">
    <property type="entry name" value="Bira Bifunctional Protein, Domain 2"/>
    <property type="match status" value="1"/>
</dbReference>
<protein>
    <recommendedName>
        <fullName evidence="15">Phenylalanine--tRNA ligase beta subunit</fullName>
        <ecNumber evidence="15">6.1.1.20</ecNumber>
    </recommendedName>
    <alternativeName>
        <fullName evidence="15">Phenylalanyl-tRNA synthetase beta subunit</fullName>
        <shortName evidence="15">PheRS</shortName>
    </alternativeName>
</protein>
<dbReference type="InterPro" id="IPR012340">
    <property type="entry name" value="NA-bd_OB-fold"/>
</dbReference>
<dbReference type="PANTHER" id="PTHR10947">
    <property type="entry name" value="PHENYLALANYL-TRNA SYNTHETASE BETA CHAIN AND LEUCINE-RICH REPEAT-CONTAINING PROTEIN 47"/>
    <property type="match status" value="1"/>
</dbReference>
<dbReference type="GO" id="GO:0000287">
    <property type="term" value="F:magnesium ion binding"/>
    <property type="evidence" value="ECO:0007669"/>
    <property type="project" value="UniProtKB-UniRule"/>
</dbReference>
<dbReference type="FunFam" id="2.40.50.140:FF:000045">
    <property type="entry name" value="Phenylalanine--tRNA ligase beta subunit"/>
    <property type="match status" value="1"/>
</dbReference>
<dbReference type="PROSITE" id="PS51447">
    <property type="entry name" value="FDX_ACB"/>
    <property type="match status" value="1"/>
</dbReference>
<keyword evidence="9 15" id="KW-0067">ATP-binding</keyword>
<keyword evidence="7 15" id="KW-0479">Metal-binding</keyword>
<dbReference type="InterPro" id="IPR005121">
    <property type="entry name" value="Fdx_antiC-bd"/>
</dbReference>
<dbReference type="Gene3D" id="3.50.40.10">
    <property type="entry name" value="Phenylalanyl-trna Synthetase, Chain B, domain 3"/>
    <property type="match status" value="1"/>
</dbReference>
<dbReference type="GO" id="GO:0000049">
    <property type="term" value="F:tRNA binding"/>
    <property type="evidence" value="ECO:0007669"/>
    <property type="project" value="UniProtKB-UniRule"/>
</dbReference>
<dbReference type="InterPro" id="IPR033714">
    <property type="entry name" value="tRNA_bind_bactPheRS"/>
</dbReference>
<comment type="caution">
    <text evidence="20">The sequence shown here is derived from an EMBL/GenBank/DDBJ whole genome shotgun (WGS) entry which is preliminary data.</text>
</comment>
<comment type="similarity">
    <text evidence="2 15">Belongs to the phenylalanyl-tRNA synthetase beta subunit family. Type 1 subfamily.</text>
</comment>
<feature type="domain" description="B5" evidence="19">
    <location>
        <begin position="403"/>
        <end position="478"/>
    </location>
</feature>
<dbReference type="Pfam" id="PF03483">
    <property type="entry name" value="B3_4"/>
    <property type="match status" value="1"/>
</dbReference>
<dbReference type="FunFam" id="3.50.40.10:FF:000001">
    <property type="entry name" value="Phenylalanine--tRNA ligase beta subunit"/>
    <property type="match status" value="1"/>
</dbReference>
<evidence type="ECO:0000259" key="19">
    <source>
        <dbReference type="PROSITE" id="PS51483"/>
    </source>
</evidence>
<keyword evidence="12 15" id="KW-0648">Protein biosynthesis</keyword>
<dbReference type="Gene3D" id="2.40.50.140">
    <property type="entry name" value="Nucleic acid-binding proteins"/>
    <property type="match status" value="1"/>
</dbReference>
<keyword evidence="8 15" id="KW-0547">Nucleotide-binding</keyword>
<evidence type="ECO:0000256" key="5">
    <source>
        <dbReference type="ARBA" id="ARBA00022555"/>
    </source>
</evidence>
<feature type="binding site" evidence="15">
    <location>
        <position position="465"/>
    </location>
    <ligand>
        <name>Mg(2+)</name>
        <dbReference type="ChEBI" id="CHEBI:18420"/>
        <note>shared with alpha subunit</note>
    </ligand>
</feature>
<dbReference type="GO" id="GO:0004826">
    <property type="term" value="F:phenylalanine-tRNA ligase activity"/>
    <property type="evidence" value="ECO:0007669"/>
    <property type="project" value="UniProtKB-UniRule"/>
</dbReference>
<dbReference type="InterPro" id="IPR045864">
    <property type="entry name" value="aa-tRNA-synth_II/BPL/LPL"/>
</dbReference>
<feature type="binding site" evidence="15">
    <location>
        <position position="456"/>
    </location>
    <ligand>
        <name>Mg(2+)</name>
        <dbReference type="ChEBI" id="CHEBI:18420"/>
        <note>shared with alpha subunit</note>
    </ligand>
</feature>
<evidence type="ECO:0000256" key="8">
    <source>
        <dbReference type="ARBA" id="ARBA00022741"/>
    </source>
</evidence>
<evidence type="ECO:0000256" key="3">
    <source>
        <dbReference type="ARBA" id="ARBA00011209"/>
    </source>
</evidence>
<accession>A0A0G1X704</accession>
<dbReference type="InterPro" id="IPR045060">
    <property type="entry name" value="Phe-tRNA-ligase_IIc_bsu"/>
</dbReference>
<dbReference type="NCBIfam" id="TIGR00472">
    <property type="entry name" value="pheT_bact"/>
    <property type="match status" value="1"/>
</dbReference>
<keyword evidence="4 15" id="KW-0963">Cytoplasm</keyword>
<dbReference type="Gene3D" id="3.30.56.10">
    <property type="match status" value="2"/>
</dbReference>
<evidence type="ECO:0000256" key="9">
    <source>
        <dbReference type="ARBA" id="ARBA00022840"/>
    </source>
</evidence>
<comment type="catalytic activity">
    <reaction evidence="14 15">
        <text>tRNA(Phe) + L-phenylalanine + ATP = L-phenylalanyl-tRNA(Phe) + AMP + diphosphate + H(+)</text>
        <dbReference type="Rhea" id="RHEA:19413"/>
        <dbReference type="Rhea" id="RHEA-COMP:9668"/>
        <dbReference type="Rhea" id="RHEA-COMP:9699"/>
        <dbReference type="ChEBI" id="CHEBI:15378"/>
        <dbReference type="ChEBI" id="CHEBI:30616"/>
        <dbReference type="ChEBI" id="CHEBI:33019"/>
        <dbReference type="ChEBI" id="CHEBI:58095"/>
        <dbReference type="ChEBI" id="CHEBI:78442"/>
        <dbReference type="ChEBI" id="CHEBI:78531"/>
        <dbReference type="ChEBI" id="CHEBI:456215"/>
        <dbReference type="EC" id="6.1.1.20"/>
    </reaction>
</comment>
<organism evidence="20 21">
    <name type="scientific">candidate division Kazan bacterium GW2011_GWB1_52_7</name>
    <dbReference type="NCBI Taxonomy" id="1620414"/>
    <lineage>
        <taxon>Bacteria</taxon>
        <taxon>Bacteria division Kazan-3B-28</taxon>
    </lineage>
</organism>
<name>A0A0G1X704_UNCK3</name>
<dbReference type="InterPro" id="IPR009061">
    <property type="entry name" value="DNA-bd_dom_put_sf"/>
</dbReference>
<dbReference type="GO" id="GO:0005524">
    <property type="term" value="F:ATP binding"/>
    <property type="evidence" value="ECO:0007669"/>
    <property type="project" value="UniProtKB-UniRule"/>
</dbReference>
<proteinExistence type="inferred from homology"/>
<comment type="subcellular location">
    <subcellularLocation>
        <location evidence="1 15">Cytoplasm</location>
    </subcellularLocation>
</comment>
<evidence type="ECO:0000313" key="21">
    <source>
        <dbReference type="Proteomes" id="UP000034913"/>
    </source>
</evidence>
<dbReference type="SUPFAM" id="SSF56037">
    <property type="entry name" value="PheT/TilS domain"/>
    <property type="match status" value="1"/>
</dbReference>
<evidence type="ECO:0000256" key="16">
    <source>
        <dbReference type="PROSITE-ProRule" id="PRU00209"/>
    </source>
</evidence>
<evidence type="ECO:0000256" key="14">
    <source>
        <dbReference type="ARBA" id="ARBA00049255"/>
    </source>
</evidence>
<feature type="binding site" evidence="15">
    <location>
        <position position="466"/>
    </location>
    <ligand>
        <name>Mg(2+)</name>
        <dbReference type="ChEBI" id="CHEBI:18420"/>
        <note>shared with alpha subunit</note>
    </ligand>
</feature>
<evidence type="ECO:0000256" key="7">
    <source>
        <dbReference type="ARBA" id="ARBA00022723"/>
    </source>
</evidence>
<dbReference type="PANTHER" id="PTHR10947:SF0">
    <property type="entry name" value="PHENYLALANINE--TRNA LIGASE BETA SUBUNIT"/>
    <property type="match status" value="1"/>
</dbReference>
<dbReference type="InterPro" id="IPR004532">
    <property type="entry name" value="Phe-tRNA-ligase_IIc_bsu_bact"/>
</dbReference>
<dbReference type="SMART" id="SM00896">
    <property type="entry name" value="FDX-ACB"/>
    <property type="match status" value="1"/>
</dbReference>
<comment type="cofactor">
    <cofactor evidence="15">
        <name>Mg(2+)</name>
        <dbReference type="ChEBI" id="CHEBI:18420"/>
    </cofactor>
    <text evidence="15">Binds 2 magnesium ions per tetramer.</text>
</comment>
<evidence type="ECO:0000313" key="20">
    <source>
        <dbReference type="EMBL" id="KKW26751.1"/>
    </source>
</evidence>
<evidence type="ECO:0000256" key="1">
    <source>
        <dbReference type="ARBA" id="ARBA00004496"/>
    </source>
</evidence>
<evidence type="ECO:0000256" key="13">
    <source>
        <dbReference type="ARBA" id="ARBA00023146"/>
    </source>
</evidence>
<evidence type="ECO:0000259" key="17">
    <source>
        <dbReference type="PROSITE" id="PS50886"/>
    </source>
</evidence>
<feature type="binding site" evidence="15">
    <location>
        <position position="462"/>
    </location>
    <ligand>
        <name>Mg(2+)</name>
        <dbReference type="ChEBI" id="CHEBI:18420"/>
        <note>shared with alpha subunit</note>
    </ligand>
</feature>
<feature type="domain" description="FDX-ACB" evidence="18">
    <location>
        <begin position="661"/>
        <end position="750"/>
    </location>
</feature>
<dbReference type="SMART" id="SM00874">
    <property type="entry name" value="B5"/>
    <property type="match status" value="1"/>
</dbReference>
<comment type="subunit">
    <text evidence="3 15">Tetramer of two alpha and two beta subunits.</text>
</comment>
<dbReference type="NCBIfam" id="NF045760">
    <property type="entry name" value="YtpR"/>
    <property type="match status" value="1"/>
</dbReference>
<dbReference type="AlphaFoldDB" id="A0A0G1X704"/>
<sequence>MKFSYQLLKSWLNFKLSPQELSDLIYLHITEVESVETHGKWANFVVGEILAIKPHPNADKLSLTQVDVGGRVLGIVCGAHNIAVGQHVPVALVGAKLPDGTIIREAVIRGEPSDGMLCSSAELGLTGDASGIRLLDTKRQPGTSLSELLGDDGDSILDLKILANRPDYISYRSLAREIAAVLRQDWQPPAIAGVRGASATEAELRVEVKDPVACPRYMARIIQNIQVGPSPEWLQQTLTAVGLRPINNIVDAANYVMLETGQPIHAFDLNKVKDRSIIVRSAKVGETLACLDGVTRPLDVQTLVIADSSGPLAIAGVIGGETSGVGESTTAVAVEVANFDFVSIRNTSRRLGLRTDASNRFERGLDVFLPELALRRVIKLIQQLCPDSQVGKDTIDVHQKLPPASRLLEVSAEAINRLLGIIIPTGEMADILNRLDLSTTVNGDRLSIAVPHDRSDIDGMADIAEEILRIYGTDQVPLVMPALPLALPTQPDLRRVLTRVRETLARLGLFEVYLHPFDVGGESAVELDNPLSSVATHLKTDLTEGLRQLEAGRSDFRIFEVGTVFAKAKTVFPEERQQLVLRISEPDAYRVARGIADTLLGELGLTGTDWREVAGVDGLRLVRGQEMVGELRRWGSEATFALDLSAIAPQVRWTREYRPLPKYPVVKMDMAFFIPDRVRIADLIKDIWAADPLVDAVELFDIFRSPDRGRSAAFHVQLRSNVRTLTKEDRDKVNEVIKNMLLERHKARLRDE</sequence>
<evidence type="ECO:0000259" key="18">
    <source>
        <dbReference type="PROSITE" id="PS51447"/>
    </source>
</evidence>
<evidence type="ECO:0000256" key="4">
    <source>
        <dbReference type="ARBA" id="ARBA00022490"/>
    </source>
</evidence>
<keyword evidence="6 15" id="KW-0436">Ligase</keyword>
<dbReference type="InterPro" id="IPR005147">
    <property type="entry name" value="tRNA_synthase_B5-dom"/>
</dbReference>
<dbReference type="PATRIC" id="fig|1620414.3.peg.308"/>
<evidence type="ECO:0000256" key="6">
    <source>
        <dbReference type="ARBA" id="ARBA00022598"/>
    </source>
</evidence>
<dbReference type="Pfam" id="PF01588">
    <property type="entry name" value="tRNA_bind"/>
    <property type="match status" value="1"/>
</dbReference>
<keyword evidence="10 15" id="KW-0460">Magnesium</keyword>
<dbReference type="InterPro" id="IPR041616">
    <property type="entry name" value="PheRS_beta_core"/>
</dbReference>
<dbReference type="CDD" id="cd02796">
    <property type="entry name" value="tRNA_bind_bactPheRS"/>
    <property type="match status" value="1"/>
</dbReference>
<dbReference type="InterPro" id="IPR005146">
    <property type="entry name" value="B3/B4_tRNA-bd"/>
</dbReference>
<keyword evidence="5 16" id="KW-0820">tRNA-binding</keyword>
<dbReference type="Pfam" id="PF17759">
    <property type="entry name" value="tRNA_synthFbeta"/>
    <property type="match status" value="1"/>
</dbReference>
<evidence type="ECO:0000256" key="15">
    <source>
        <dbReference type="HAMAP-Rule" id="MF_00283"/>
    </source>
</evidence>
<dbReference type="SUPFAM" id="SSF54991">
    <property type="entry name" value="Anticodon-binding domain of PheRS"/>
    <property type="match status" value="1"/>
</dbReference>
<dbReference type="EC" id="6.1.1.20" evidence="15"/>
<keyword evidence="11 16" id="KW-0694">RNA-binding</keyword>
<dbReference type="SMART" id="SM00873">
    <property type="entry name" value="B3_4"/>
    <property type="match status" value="1"/>
</dbReference>
<dbReference type="Gene3D" id="3.30.70.380">
    <property type="entry name" value="Ferrodoxin-fold anticodon-binding domain"/>
    <property type="match status" value="1"/>
</dbReference>
<dbReference type="EMBL" id="LCRB01000002">
    <property type="protein sequence ID" value="KKW26751.1"/>
    <property type="molecule type" value="Genomic_DNA"/>
</dbReference>
<dbReference type="HAMAP" id="MF_00283">
    <property type="entry name" value="Phe_tRNA_synth_beta1"/>
    <property type="match status" value="1"/>
</dbReference>
<dbReference type="GO" id="GO:0009328">
    <property type="term" value="C:phenylalanine-tRNA ligase complex"/>
    <property type="evidence" value="ECO:0007669"/>
    <property type="project" value="TreeGrafter"/>
</dbReference>
<evidence type="ECO:0000256" key="12">
    <source>
        <dbReference type="ARBA" id="ARBA00022917"/>
    </source>
</evidence>
<dbReference type="SUPFAM" id="SSF55681">
    <property type="entry name" value="Class II aaRS and biotin synthetases"/>
    <property type="match status" value="1"/>
</dbReference>
<evidence type="ECO:0000256" key="2">
    <source>
        <dbReference type="ARBA" id="ARBA00008653"/>
    </source>
</evidence>
<dbReference type="PROSITE" id="PS51483">
    <property type="entry name" value="B5"/>
    <property type="match status" value="1"/>
</dbReference>
<dbReference type="PROSITE" id="PS50886">
    <property type="entry name" value="TRBD"/>
    <property type="match status" value="1"/>
</dbReference>
<dbReference type="InterPro" id="IPR002547">
    <property type="entry name" value="tRNA-bd_dom"/>
</dbReference>
<dbReference type="InterPro" id="IPR036690">
    <property type="entry name" value="Fdx_antiC-bd_sf"/>
</dbReference>
<dbReference type="Proteomes" id="UP000034913">
    <property type="component" value="Unassembled WGS sequence"/>
</dbReference>
<reference evidence="20 21" key="1">
    <citation type="journal article" date="2015" name="Nature">
        <title>rRNA introns, odd ribosomes, and small enigmatic genomes across a large radiation of phyla.</title>
        <authorList>
            <person name="Brown C.T."/>
            <person name="Hug L.A."/>
            <person name="Thomas B.C."/>
            <person name="Sharon I."/>
            <person name="Castelle C.J."/>
            <person name="Singh A."/>
            <person name="Wilkins M.J."/>
            <person name="Williams K.H."/>
            <person name="Banfield J.F."/>
        </authorList>
    </citation>
    <scope>NUCLEOTIDE SEQUENCE [LARGE SCALE GENOMIC DNA]</scope>
</reference>
<dbReference type="InterPro" id="IPR020825">
    <property type="entry name" value="Phe-tRNA_synthase-like_B3/B4"/>
</dbReference>
<gene>
    <name evidence="15" type="primary">pheT</name>
    <name evidence="20" type="ORF">VF00_C0002G0076</name>
</gene>
<keyword evidence="13 15" id="KW-0030">Aminoacyl-tRNA synthetase</keyword>
<dbReference type="SUPFAM" id="SSF50249">
    <property type="entry name" value="Nucleic acid-binding proteins"/>
    <property type="match status" value="1"/>
</dbReference>
<evidence type="ECO:0000256" key="11">
    <source>
        <dbReference type="ARBA" id="ARBA00022884"/>
    </source>
</evidence>
<dbReference type="Pfam" id="PF03484">
    <property type="entry name" value="B5"/>
    <property type="match status" value="1"/>
</dbReference>
<dbReference type="Pfam" id="PF03147">
    <property type="entry name" value="FDX-ACB"/>
    <property type="match status" value="1"/>
</dbReference>
<dbReference type="GO" id="GO:0006432">
    <property type="term" value="P:phenylalanyl-tRNA aminoacylation"/>
    <property type="evidence" value="ECO:0007669"/>
    <property type="project" value="UniProtKB-UniRule"/>
</dbReference>
<evidence type="ECO:0000256" key="10">
    <source>
        <dbReference type="ARBA" id="ARBA00022842"/>
    </source>
</evidence>